<evidence type="ECO:0000313" key="1">
    <source>
        <dbReference type="EMBL" id="UPW35897.1"/>
    </source>
</evidence>
<keyword evidence="1" id="KW-0675">Receptor</keyword>
<accession>A0AAE9KSS2</accession>
<reference evidence="1" key="1">
    <citation type="journal article" date="2022" name="J. Appl. Microbiol.">
        <title>Bacteriophage-Antibiotic Combinations Against Multidrug-Resistant Pseudomonas aeruginosa.</title>
        <authorList>
            <person name="Holger D."/>
            <person name="Lev K.L."/>
            <person name="Kebriaei R."/>
            <person name="Morrisette T."/>
            <person name="Shah R."/>
            <person name="Alexander J."/>
            <person name="Lehman S.M."/>
            <person name="Rybak M.J."/>
        </authorList>
    </citation>
    <scope>NUCLEOTIDE SEQUENCE</scope>
</reference>
<name>A0AAE9KSS2_9CAUD</name>
<dbReference type="EMBL" id="ON169972">
    <property type="protein sequence ID" value="UPW35897.1"/>
    <property type="molecule type" value="Genomic_DNA"/>
</dbReference>
<protein>
    <submittedName>
        <fullName evidence="1">Lamin-B receptor domain-containing protein</fullName>
    </submittedName>
</protein>
<evidence type="ECO:0000313" key="2">
    <source>
        <dbReference type="Proteomes" id="UP000831536"/>
    </source>
</evidence>
<sequence length="101" mass="11655">MELKNVKKGQIVQVDGFISQGKVLRFEERNAGQYGVVESLDKSATNLTVRVQFDDGSVDWGHHDELRLVHSGVEENKARLKLVKKVRSKMNKLCEELYKYY</sequence>
<gene>
    <name evidence="1" type="ORF">EM_112</name>
</gene>
<proteinExistence type="predicted"/>
<organism evidence="1 2">
    <name type="scientific">Pseudomonas phage EM</name>
    <dbReference type="NCBI Taxonomy" id="2936914"/>
    <lineage>
        <taxon>Viruses</taxon>
        <taxon>Duplodnaviria</taxon>
        <taxon>Heunggongvirae</taxon>
        <taxon>Uroviricota</taxon>
        <taxon>Caudoviricetes</taxon>
        <taxon>Vandenendeviridae</taxon>
        <taxon>Skurskavirinae</taxon>
        <taxon>Baldwinvirus</taxon>
        <taxon>Baldwinvirus EM</taxon>
    </lineage>
</organism>
<keyword evidence="2" id="KW-1185">Reference proteome</keyword>
<dbReference type="Proteomes" id="UP000831536">
    <property type="component" value="Segment"/>
</dbReference>